<evidence type="ECO:0000256" key="3">
    <source>
        <dbReference type="ARBA" id="ARBA00022692"/>
    </source>
</evidence>
<accession>A0A381TCN5</accession>
<dbReference type="Pfam" id="PF01578">
    <property type="entry name" value="Cytochrom_C_asm"/>
    <property type="match status" value="1"/>
</dbReference>
<dbReference type="EMBL" id="UINC01004328">
    <property type="protein sequence ID" value="SVA13509.1"/>
    <property type="molecule type" value="Genomic_DNA"/>
</dbReference>
<dbReference type="GO" id="GO:0005886">
    <property type="term" value="C:plasma membrane"/>
    <property type="evidence" value="ECO:0007669"/>
    <property type="project" value="TreeGrafter"/>
</dbReference>
<evidence type="ECO:0000259" key="8">
    <source>
        <dbReference type="Pfam" id="PF01578"/>
    </source>
</evidence>
<sequence>MNLRWFHKLASPPYFYRLAGTLRPWLSGLSITLIVAGTYGGLVLAPPDYLQGDGFRMIYVHVPSAYLGMMAYVVMATAAAIGFIWRIKLAHAVAVSAAPLGASFTFLGLVTGAIWGKPMWGTFWQWSDARLVFFLVLFFLYMGYLALREVTEDRDKADRLSAVLAVVGVINIPIIHYSVEWWTTLHQGPTITRLDGPSITMDMLAPLLVMIAGFSVFFVWLLFVRLQGEILVREQKSRWAQELMQRGRG</sequence>
<evidence type="ECO:0000256" key="5">
    <source>
        <dbReference type="ARBA" id="ARBA00022989"/>
    </source>
</evidence>
<dbReference type="AlphaFoldDB" id="A0A381TCN5"/>
<evidence type="ECO:0000256" key="2">
    <source>
        <dbReference type="ARBA" id="ARBA00005840"/>
    </source>
</evidence>
<evidence type="ECO:0000256" key="1">
    <source>
        <dbReference type="ARBA" id="ARBA00004141"/>
    </source>
</evidence>
<dbReference type="PRINTS" id="PR01386">
    <property type="entry name" value="CCMCBIOGNSIS"/>
</dbReference>
<dbReference type="NCBIfam" id="TIGR01191">
    <property type="entry name" value="ccmC"/>
    <property type="match status" value="1"/>
</dbReference>
<organism evidence="9">
    <name type="scientific">marine metagenome</name>
    <dbReference type="NCBI Taxonomy" id="408172"/>
    <lineage>
        <taxon>unclassified sequences</taxon>
        <taxon>metagenomes</taxon>
        <taxon>ecological metagenomes</taxon>
    </lineage>
</organism>
<keyword evidence="5 7" id="KW-1133">Transmembrane helix</keyword>
<feature type="transmembrane region" description="Helical" evidence="7">
    <location>
        <begin position="92"/>
        <end position="115"/>
    </location>
</feature>
<evidence type="ECO:0000313" key="9">
    <source>
        <dbReference type="EMBL" id="SVA13509.1"/>
    </source>
</evidence>
<feature type="transmembrane region" description="Helical" evidence="7">
    <location>
        <begin position="127"/>
        <end position="147"/>
    </location>
</feature>
<feature type="transmembrane region" description="Helical" evidence="7">
    <location>
        <begin position="25"/>
        <end position="45"/>
    </location>
</feature>
<dbReference type="PANTHER" id="PTHR30071:SF1">
    <property type="entry name" value="CYTOCHROME B_B6 PROTEIN-RELATED"/>
    <property type="match status" value="1"/>
</dbReference>
<feature type="transmembrane region" description="Helical" evidence="7">
    <location>
        <begin position="65"/>
        <end position="85"/>
    </location>
</feature>
<dbReference type="InterPro" id="IPR002541">
    <property type="entry name" value="Cyt_c_assembly"/>
</dbReference>
<evidence type="ECO:0000256" key="7">
    <source>
        <dbReference type="SAM" id="Phobius"/>
    </source>
</evidence>
<reference evidence="9" key="1">
    <citation type="submission" date="2018-05" db="EMBL/GenBank/DDBJ databases">
        <authorList>
            <person name="Lanie J.A."/>
            <person name="Ng W.-L."/>
            <person name="Kazmierczak K.M."/>
            <person name="Andrzejewski T.M."/>
            <person name="Davidsen T.M."/>
            <person name="Wayne K.J."/>
            <person name="Tettelin H."/>
            <person name="Glass J.I."/>
            <person name="Rusch D."/>
            <person name="Podicherti R."/>
            <person name="Tsui H.-C.T."/>
            <person name="Winkler M.E."/>
        </authorList>
    </citation>
    <scope>NUCLEOTIDE SEQUENCE</scope>
</reference>
<feature type="transmembrane region" description="Helical" evidence="7">
    <location>
        <begin position="203"/>
        <end position="223"/>
    </location>
</feature>
<dbReference type="GO" id="GO:0017004">
    <property type="term" value="P:cytochrome complex assembly"/>
    <property type="evidence" value="ECO:0007669"/>
    <property type="project" value="UniProtKB-KW"/>
</dbReference>
<comment type="subcellular location">
    <subcellularLocation>
        <location evidence="1">Membrane</location>
        <topology evidence="1">Multi-pass membrane protein</topology>
    </subcellularLocation>
</comment>
<feature type="transmembrane region" description="Helical" evidence="7">
    <location>
        <begin position="159"/>
        <end position="179"/>
    </location>
</feature>
<name>A0A381TCN5_9ZZZZ</name>
<proteinExistence type="inferred from homology"/>
<dbReference type="InterPro" id="IPR003557">
    <property type="entry name" value="Cyt_c_biogenesis_CcmC"/>
</dbReference>
<dbReference type="InterPro" id="IPR045062">
    <property type="entry name" value="Cyt_c_biogenesis_CcsA/CcmC"/>
</dbReference>
<feature type="domain" description="Cytochrome c assembly protein" evidence="8">
    <location>
        <begin position="9"/>
        <end position="186"/>
    </location>
</feature>
<evidence type="ECO:0000256" key="6">
    <source>
        <dbReference type="ARBA" id="ARBA00023136"/>
    </source>
</evidence>
<keyword evidence="4" id="KW-0201">Cytochrome c-type biogenesis</keyword>
<keyword evidence="3 7" id="KW-0812">Transmembrane</keyword>
<evidence type="ECO:0000256" key="4">
    <source>
        <dbReference type="ARBA" id="ARBA00022748"/>
    </source>
</evidence>
<dbReference type="GO" id="GO:0020037">
    <property type="term" value="F:heme binding"/>
    <property type="evidence" value="ECO:0007669"/>
    <property type="project" value="InterPro"/>
</dbReference>
<dbReference type="PANTHER" id="PTHR30071">
    <property type="entry name" value="HEME EXPORTER PROTEIN C"/>
    <property type="match status" value="1"/>
</dbReference>
<dbReference type="GO" id="GO:0015232">
    <property type="term" value="F:heme transmembrane transporter activity"/>
    <property type="evidence" value="ECO:0007669"/>
    <property type="project" value="InterPro"/>
</dbReference>
<protein>
    <recommendedName>
        <fullName evidence="8">Cytochrome c assembly protein domain-containing protein</fullName>
    </recommendedName>
</protein>
<comment type="similarity">
    <text evidence="2">Belongs to the CcmC/CycZ/HelC family.</text>
</comment>
<keyword evidence="6 7" id="KW-0472">Membrane</keyword>
<gene>
    <name evidence="9" type="ORF">METZ01_LOCUS66363</name>
</gene>